<reference evidence="1 2" key="1">
    <citation type="submission" date="2023-10" db="EMBL/GenBank/DDBJ databases">
        <title>179-bfca-hs.</title>
        <authorList>
            <person name="Miliotis G."/>
            <person name="Sengupta P."/>
            <person name="Hameed A."/>
            <person name="Chuvochina M."/>
            <person name="Mcdonagh F."/>
            <person name="Simpson A.C."/>
            <person name="Singh N.K."/>
            <person name="Rekha P.D."/>
            <person name="Raman K."/>
            <person name="Hugenholtz P."/>
            <person name="Venkateswaran K."/>
        </authorList>
    </citation>
    <scope>NUCLEOTIDE SEQUENCE [LARGE SCALE GENOMIC DNA]</scope>
    <source>
        <strain evidence="1 2">179-BFC-A-HS</strain>
    </source>
</reference>
<name>A0ABU5CL38_9BACI</name>
<dbReference type="EMBL" id="JAROCA020000003">
    <property type="protein sequence ID" value="MDY0407041.1"/>
    <property type="molecule type" value="Genomic_DNA"/>
</dbReference>
<dbReference type="NCBIfam" id="TIGR04398">
    <property type="entry name" value="SLAP_DUP"/>
    <property type="match status" value="1"/>
</dbReference>
<evidence type="ECO:0000313" key="2">
    <source>
        <dbReference type="Proteomes" id="UP001228376"/>
    </source>
</evidence>
<accession>A0ABU5CL38</accession>
<protein>
    <submittedName>
        <fullName evidence="1">SLAP domain-containing protein</fullName>
    </submittedName>
</protein>
<dbReference type="InterPro" id="IPR030910">
    <property type="entry name" value="SLAP_dom"/>
</dbReference>
<dbReference type="Proteomes" id="UP001228376">
    <property type="component" value="Unassembled WGS sequence"/>
</dbReference>
<organism evidence="1 2">
    <name type="scientific">Tigheibacillus jepli</name>
    <dbReference type="NCBI Taxonomy" id="3035914"/>
    <lineage>
        <taxon>Bacteria</taxon>
        <taxon>Bacillati</taxon>
        <taxon>Bacillota</taxon>
        <taxon>Bacilli</taxon>
        <taxon>Bacillales</taxon>
        <taxon>Bacillaceae</taxon>
        <taxon>Tigheibacillus</taxon>
    </lineage>
</organism>
<comment type="caution">
    <text evidence="1">The sequence shown here is derived from an EMBL/GenBank/DDBJ whole genome shotgun (WGS) entry which is preliminary data.</text>
</comment>
<evidence type="ECO:0000313" key="1">
    <source>
        <dbReference type="EMBL" id="MDY0407041.1"/>
    </source>
</evidence>
<keyword evidence="2" id="KW-1185">Reference proteome</keyword>
<sequence>MQQLVFEAAWEKTIARKDRQTIIRNFEQILATLPSTGVHFTLLKKAVNHRDDLLITVLIHNCNEKPLDFDRDVLQYRLDEQILARHTFHLPLKIAGKTSMPWTFIFPAGSYTEQALRVKGKLEIAARWV</sequence>
<dbReference type="RefSeq" id="WP_306065742.1">
    <property type="nucleotide sequence ID" value="NZ_JAROCA020000003.1"/>
</dbReference>
<proteinExistence type="predicted"/>
<gene>
    <name evidence="1" type="ORF">P5G51_018370</name>
</gene>